<proteinExistence type="predicted"/>
<protein>
    <recommendedName>
        <fullName evidence="1">HTH marR-type domain-containing protein</fullName>
    </recommendedName>
</protein>
<dbReference type="SMART" id="SM00347">
    <property type="entry name" value="HTH_MARR"/>
    <property type="match status" value="1"/>
</dbReference>
<gene>
    <name evidence="2" type="ORF">GCM10022277_07800</name>
</gene>
<dbReference type="EMBL" id="BAABBN010000004">
    <property type="protein sequence ID" value="GAA3915600.1"/>
    <property type="molecule type" value="Genomic_DNA"/>
</dbReference>
<sequence>METIDIQDNLKSYLLERYEWYEAQLLDGVRAAGYSSLTPAQARVFGRLKGQSRNISDLAKLLQVSRQAAQKTVAGLVEMGLLELTPCPENKSAKVVSITKQGHQLRQVAAEEMTKIESRIAKKIGQEAFDNLKQCMRVSWD</sequence>
<comment type="caution">
    <text evidence="2">The sequence shown here is derived from an EMBL/GenBank/DDBJ whole genome shotgun (WGS) entry which is preliminary data.</text>
</comment>
<organism evidence="2 3">
    <name type="scientific">Litoribacillus peritrichatus</name>
    <dbReference type="NCBI Taxonomy" id="718191"/>
    <lineage>
        <taxon>Bacteria</taxon>
        <taxon>Pseudomonadati</taxon>
        <taxon>Pseudomonadota</taxon>
        <taxon>Gammaproteobacteria</taxon>
        <taxon>Oceanospirillales</taxon>
        <taxon>Oceanospirillaceae</taxon>
        <taxon>Litoribacillus</taxon>
    </lineage>
</organism>
<evidence type="ECO:0000313" key="2">
    <source>
        <dbReference type="EMBL" id="GAA3915600.1"/>
    </source>
</evidence>
<evidence type="ECO:0000259" key="1">
    <source>
        <dbReference type="SMART" id="SM00347"/>
    </source>
</evidence>
<name>A0ABP7M7D8_9GAMM</name>
<accession>A0ABP7M7D8</accession>
<feature type="domain" description="HTH marR-type" evidence="1">
    <location>
        <begin position="30"/>
        <end position="129"/>
    </location>
</feature>
<dbReference type="Pfam" id="PF12802">
    <property type="entry name" value="MarR_2"/>
    <property type="match status" value="1"/>
</dbReference>
<dbReference type="Gene3D" id="1.10.10.10">
    <property type="entry name" value="Winged helix-like DNA-binding domain superfamily/Winged helix DNA-binding domain"/>
    <property type="match status" value="1"/>
</dbReference>
<dbReference type="Proteomes" id="UP001501565">
    <property type="component" value="Unassembled WGS sequence"/>
</dbReference>
<dbReference type="RefSeq" id="WP_344795682.1">
    <property type="nucleotide sequence ID" value="NZ_BAABBN010000004.1"/>
</dbReference>
<evidence type="ECO:0000313" key="3">
    <source>
        <dbReference type="Proteomes" id="UP001501565"/>
    </source>
</evidence>
<reference evidence="3" key="1">
    <citation type="journal article" date="2019" name="Int. J. Syst. Evol. Microbiol.">
        <title>The Global Catalogue of Microorganisms (GCM) 10K type strain sequencing project: providing services to taxonomists for standard genome sequencing and annotation.</title>
        <authorList>
            <consortium name="The Broad Institute Genomics Platform"/>
            <consortium name="The Broad Institute Genome Sequencing Center for Infectious Disease"/>
            <person name="Wu L."/>
            <person name="Ma J."/>
        </authorList>
    </citation>
    <scope>NUCLEOTIDE SEQUENCE [LARGE SCALE GENOMIC DNA]</scope>
    <source>
        <strain evidence="3">JCM 17551</strain>
    </source>
</reference>
<dbReference type="SUPFAM" id="SSF46785">
    <property type="entry name" value="Winged helix' DNA-binding domain"/>
    <property type="match status" value="1"/>
</dbReference>
<dbReference type="InterPro" id="IPR036388">
    <property type="entry name" value="WH-like_DNA-bd_sf"/>
</dbReference>
<dbReference type="InterPro" id="IPR000835">
    <property type="entry name" value="HTH_MarR-typ"/>
</dbReference>
<dbReference type="InterPro" id="IPR036390">
    <property type="entry name" value="WH_DNA-bd_sf"/>
</dbReference>
<keyword evidence="3" id="KW-1185">Reference proteome</keyword>